<name>C5LRP2_PERM5</name>
<dbReference type="GeneID" id="9043693"/>
<keyword evidence="3" id="KW-1185">Reference proteome</keyword>
<evidence type="ECO:0000313" key="2">
    <source>
        <dbReference type="EMBL" id="EER00604.1"/>
    </source>
</evidence>
<dbReference type="GeneID" id="9043690"/>
<dbReference type="RefSeq" id="XP_002767883.1">
    <property type="nucleotide sequence ID" value="XM_002767837.1"/>
</dbReference>
<dbReference type="Proteomes" id="UP000007800">
    <property type="component" value="Unassembled WGS sequence"/>
</dbReference>
<dbReference type="AlphaFoldDB" id="C5LRP2"/>
<evidence type="ECO:0000313" key="1">
    <source>
        <dbReference type="EMBL" id="EER00601.1"/>
    </source>
</evidence>
<dbReference type="EMBL" id="GG684902">
    <property type="protein sequence ID" value="EER00601.1"/>
    <property type="molecule type" value="Genomic_DNA"/>
</dbReference>
<sequence length="62" mass="7291">MFQEVIQPYQEPATYTNPSEYQRQFLDPGSVKDLGHINCYSNNRFTCRALITFMNEMKASHE</sequence>
<dbReference type="RefSeq" id="XP_002767886.1">
    <property type="nucleotide sequence ID" value="XM_002767840.1"/>
</dbReference>
<accession>C5LRP2</accession>
<dbReference type="EMBL" id="GG684902">
    <property type="protein sequence ID" value="EER00604.1"/>
    <property type="molecule type" value="Genomic_DNA"/>
</dbReference>
<protein>
    <submittedName>
        <fullName evidence="1">Uncharacterized protein</fullName>
    </submittedName>
</protein>
<proteinExistence type="predicted"/>
<gene>
    <name evidence="1" type="ORF">Pmar_PMAR021972</name>
    <name evidence="2" type="ORF">Pmar_PMAR021975</name>
</gene>
<evidence type="ECO:0000313" key="3">
    <source>
        <dbReference type="Proteomes" id="UP000007800"/>
    </source>
</evidence>
<organism evidence="3">
    <name type="scientific">Perkinsus marinus (strain ATCC 50983 / TXsc)</name>
    <dbReference type="NCBI Taxonomy" id="423536"/>
    <lineage>
        <taxon>Eukaryota</taxon>
        <taxon>Sar</taxon>
        <taxon>Alveolata</taxon>
        <taxon>Perkinsozoa</taxon>
        <taxon>Perkinsea</taxon>
        <taxon>Perkinsida</taxon>
        <taxon>Perkinsidae</taxon>
        <taxon>Perkinsus</taxon>
    </lineage>
</organism>
<reference evidence="1 3" key="1">
    <citation type="submission" date="2008-07" db="EMBL/GenBank/DDBJ databases">
        <authorList>
            <person name="El-Sayed N."/>
            <person name="Caler E."/>
            <person name="Inman J."/>
            <person name="Amedeo P."/>
            <person name="Hass B."/>
            <person name="Wortman J."/>
        </authorList>
    </citation>
    <scope>NUCLEOTIDE SEQUENCE [LARGE SCALE GENOMIC DNA]</scope>
    <source>
        <strain evidence="1">ATCC 50983</strain>
        <strain evidence="3">ATCC 50983 / TXsc</strain>
    </source>
</reference>